<evidence type="ECO:0000256" key="4">
    <source>
        <dbReference type="ARBA" id="ARBA00022691"/>
    </source>
</evidence>
<dbReference type="GO" id="GO:0003677">
    <property type="term" value="F:DNA binding"/>
    <property type="evidence" value="ECO:0007669"/>
    <property type="project" value="UniProtKB-KW"/>
</dbReference>
<dbReference type="InterPro" id="IPR025931">
    <property type="entry name" value="TaqI_C"/>
</dbReference>
<keyword evidence="5" id="KW-0680">Restriction system</keyword>
<reference evidence="11 12" key="1">
    <citation type="submission" date="2018-04" db="EMBL/GenBank/DDBJ databases">
        <title>Novel Campyloabacter and Helicobacter Species and Strains.</title>
        <authorList>
            <person name="Mannion A.J."/>
            <person name="Shen Z."/>
            <person name="Fox J.G."/>
        </authorList>
    </citation>
    <scope>NUCLEOTIDE SEQUENCE [LARGE SCALE GENOMIC DNA]</scope>
    <source>
        <strain evidence="11 12">MIT 98-6070</strain>
    </source>
</reference>
<keyword evidence="2" id="KW-0489">Methyltransferase</keyword>
<evidence type="ECO:0000256" key="3">
    <source>
        <dbReference type="ARBA" id="ARBA00022679"/>
    </source>
</evidence>
<feature type="domain" description="Type II methyltransferase M.TaqI-like" evidence="9">
    <location>
        <begin position="24"/>
        <end position="135"/>
    </location>
</feature>
<dbReference type="GO" id="GO:0032259">
    <property type="term" value="P:methylation"/>
    <property type="evidence" value="ECO:0007669"/>
    <property type="project" value="UniProtKB-KW"/>
</dbReference>
<evidence type="ECO:0000313" key="11">
    <source>
        <dbReference type="EMBL" id="RDU59257.1"/>
    </source>
</evidence>
<organism evidence="11 12">
    <name type="scientific">Helicobacter marmotae</name>
    <dbReference type="NCBI Taxonomy" id="152490"/>
    <lineage>
        <taxon>Bacteria</taxon>
        <taxon>Pseudomonadati</taxon>
        <taxon>Campylobacterota</taxon>
        <taxon>Epsilonproteobacteria</taxon>
        <taxon>Campylobacterales</taxon>
        <taxon>Helicobacteraceae</taxon>
        <taxon>Helicobacter</taxon>
    </lineage>
</organism>
<sequence>MNSQTPTMPNTNLHTNAQEAIQAPHAEEYSQIDSKIDDEEGWDIVLGNPPYIRQQNIAQHDKKRLKEHYQVSSGGADIYVYFFELALRILAQKGVFSLITSNKWIKASYGKPLRAFLLQNSYIKCYVDFEESKVFESADVEVGIITATNFCGDKAPIIKYYKGHKALKTHFAPIPQSHLNVNQFRFETQDKSTDIFLKLQSLPLSFEHIAHIAKGSSSGNDDVFVFDLIKSLKDTMEVQNKFGKFVLEKKILMPFCYGEDIERLSCVEVKKYLLYPYDEENVVIKKEILSKEYPLAFAYLEQMQTLLMQRKLKITKDNFYKFSALRNAHTYKNNKIMIPDLLYQPRFGFDNIGLFHNAGIHNVILKNQYQGLEKLVLGILNTQVFWFFIKNQAVSLRGAIRLMPTYMNAFSFPKITASNQHIVDTIIALVDEILRLKANCAVLENEASEKSPSQTPSASKVCHSEPPLGGEESLNESLVTHRDSSVVSLPQNDKLTAFTKNPNSNSSPLAGVQNDNKSQTSFSSETRSHCDKIKSHEVPPLKASSGVRSISSNDIQSMAGGIYKGARILLWGWSLPARAKLLPPHYFIKLCTFKPLPLVEKEKRELLERQLLCHSKHCEETLLKTPKSTTSDSCRDSSPLAGVRDAKIISLVGSQVCHSEPLGEESLKELLVAHVNSSAFVKPKT</sequence>
<protein>
    <recommendedName>
        <fullName evidence="1">site-specific DNA-methyltransferase (adenine-specific)</fullName>
        <ecNumber evidence="1">2.1.1.72</ecNumber>
    </recommendedName>
</protein>
<comment type="catalytic activity">
    <reaction evidence="7">
        <text>a 2'-deoxyadenosine in DNA + S-adenosyl-L-methionine = an N(6)-methyl-2'-deoxyadenosine in DNA + S-adenosyl-L-homocysteine + H(+)</text>
        <dbReference type="Rhea" id="RHEA:15197"/>
        <dbReference type="Rhea" id="RHEA-COMP:12418"/>
        <dbReference type="Rhea" id="RHEA-COMP:12419"/>
        <dbReference type="ChEBI" id="CHEBI:15378"/>
        <dbReference type="ChEBI" id="CHEBI:57856"/>
        <dbReference type="ChEBI" id="CHEBI:59789"/>
        <dbReference type="ChEBI" id="CHEBI:90615"/>
        <dbReference type="ChEBI" id="CHEBI:90616"/>
        <dbReference type="EC" id="2.1.1.72"/>
    </reaction>
</comment>
<dbReference type="GO" id="GO:0009007">
    <property type="term" value="F:site-specific DNA-methyltransferase (adenine-specific) activity"/>
    <property type="evidence" value="ECO:0007669"/>
    <property type="project" value="UniProtKB-EC"/>
</dbReference>
<evidence type="ECO:0000256" key="8">
    <source>
        <dbReference type="SAM" id="MobiDB-lite"/>
    </source>
</evidence>
<keyword evidence="6" id="KW-0238">DNA-binding</keyword>
<dbReference type="RefSeq" id="WP_115511852.1">
    <property type="nucleotide sequence ID" value="NZ_NXLR01000015.1"/>
</dbReference>
<proteinExistence type="predicted"/>
<evidence type="ECO:0000256" key="2">
    <source>
        <dbReference type="ARBA" id="ARBA00022603"/>
    </source>
</evidence>
<dbReference type="InterPro" id="IPR002052">
    <property type="entry name" value="DNA_methylase_N6_adenine_CS"/>
</dbReference>
<keyword evidence="3" id="KW-0808">Transferase</keyword>
<evidence type="ECO:0000313" key="12">
    <source>
        <dbReference type="Proteomes" id="UP000256599"/>
    </source>
</evidence>
<dbReference type="PROSITE" id="PS00092">
    <property type="entry name" value="N6_MTASE"/>
    <property type="match status" value="1"/>
</dbReference>
<dbReference type="AlphaFoldDB" id="A0A3D8I2E1"/>
<evidence type="ECO:0000259" key="9">
    <source>
        <dbReference type="Pfam" id="PF07669"/>
    </source>
</evidence>
<dbReference type="InterPro" id="IPR029063">
    <property type="entry name" value="SAM-dependent_MTases_sf"/>
</dbReference>
<dbReference type="GO" id="GO:0009307">
    <property type="term" value="P:DNA restriction-modification system"/>
    <property type="evidence" value="ECO:0007669"/>
    <property type="project" value="UniProtKB-KW"/>
</dbReference>
<dbReference type="Gene3D" id="3.40.50.150">
    <property type="entry name" value="Vaccinia Virus protein VP39"/>
    <property type="match status" value="1"/>
</dbReference>
<dbReference type="InterPro" id="IPR011639">
    <property type="entry name" value="MethylTrfase_TaqI-like_dom"/>
</dbReference>
<dbReference type="SUPFAM" id="SSF53335">
    <property type="entry name" value="S-adenosyl-L-methionine-dependent methyltransferases"/>
    <property type="match status" value="1"/>
</dbReference>
<dbReference type="InterPro" id="IPR050953">
    <property type="entry name" value="N4_N6_ade-DNA_methylase"/>
</dbReference>
<keyword evidence="12" id="KW-1185">Reference proteome</keyword>
<dbReference type="EC" id="2.1.1.72" evidence="1"/>
<evidence type="ECO:0000259" key="10">
    <source>
        <dbReference type="Pfam" id="PF12950"/>
    </source>
</evidence>
<dbReference type="Pfam" id="PF12950">
    <property type="entry name" value="TaqI_C"/>
    <property type="match status" value="1"/>
</dbReference>
<dbReference type="EMBL" id="NXLR01000015">
    <property type="protein sequence ID" value="RDU59257.1"/>
    <property type="molecule type" value="Genomic_DNA"/>
</dbReference>
<evidence type="ECO:0000256" key="7">
    <source>
        <dbReference type="ARBA" id="ARBA00047942"/>
    </source>
</evidence>
<comment type="caution">
    <text evidence="11">The sequence shown here is derived from an EMBL/GenBank/DDBJ whole genome shotgun (WGS) entry which is preliminary data.</text>
</comment>
<accession>A0A3D8I2E1</accession>
<gene>
    <name evidence="11" type="ORF">CQA63_07370</name>
</gene>
<evidence type="ECO:0000256" key="5">
    <source>
        <dbReference type="ARBA" id="ARBA00022747"/>
    </source>
</evidence>
<feature type="compositionally biased region" description="Polar residues" evidence="8">
    <location>
        <begin position="485"/>
        <end position="525"/>
    </location>
</feature>
<evidence type="ECO:0000256" key="6">
    <source>
        <dbReference type="ARBA" id="ARBA00023125"/>
    </source>
</evidence>
<name>A0A3D8I2E1_9HELI</name>
<keyword evidence="4" id="KW-0949">S-adenosyl-L-methionine</keyword>
<feature type="domain" description="TaqI-like C-terminal specificity" evidence="10">
    <location>
        <begin position="316"/>
        <end position="400"/>
    </location>
</feature>
<evidence type="ECO:0000256" key="1">
    <source>
        <dbReference type="ARBA" id="ARBA00011900"/>
    </source>
</evidence>
<feature type="region of interest" description="Disordered" evidence="8">
    <location>
        <begin position="446"/>
        <end position="531"/>
    </location>
</feature>
<dbReference type="Proteomes" id="UP000256599">
    <property type="component" value="Unassembled WGS sequence"/>
</dbReference>
<dbReference type="PANTHER" id="PTHR33841">
    <property type="entry name" value="DNA METHYLTRANSFERASE YEEA-RELATED"/>
    <property type="match status" value="1"/>
</dbReference>
<dbReference type="PANTHER" id="PTHR33841:SF1">
    <property type="entry name" value="DNA METHYLTRANSFERASE A"/>
    <property type="match status" value="1"/>
</dbReference>
<dbReference type="Pfam" id="PF07669">
    <property type="entry name" value="Eco57I"/>
    <property type="match status" value="1"/>
</dbReference>